<proteinExistence type="predicted"/>
<dbReference type="InterPro" id="IPR002893">
    <property type="entry name" value="Znf_MYND"/>
</dbReference>
<keyword evidence="2 4" id="KW-0863">Zinc-finger</keyword>
<reference evidence="7" key="1">
    <citation type="submission" date="2021-01" db="UniProtKB">
        <authorList>
            <consortium name="EnsemblMetazoa"/>
        </authorList>
    </citation>
    <scope>IDENTIFICATION</scope>
</reference>
<protein>
    <recommendedName>
        <fullName evidence="6">MYND-type domain-containing protein</fullName>
    </recommendedName>
</protein>
<evidence type="ECO:0000313" key="7">
    <source>
        <dbReference type="EnsemblMetazoa" id="CLYHEMP013266.2"/>
    </source>
</evidence>
<organism evidence="7 8">
    <name type="scientific">Clytia hemisphaerica</name>
    <dbReference type="NCBI Taxonomy" id="252671"/>
    <lineage>
        <taxon>Eukaryota</taxon>
        <taxon>Metazoa</taxon>
        <taxon>Cnidaria</taxon>
        <taxon>Hydrozoa</taxon>
        <taxon>Hydroidolina</taxon>
        <taxon>Leptothecata</taxon>
        <taxon>Obeliida</taxon>
        <taxon>Clytiidae</taxon>
        <taxon>Clytia</taxon>
    </lineage>
</organism>
<dbReference type="EnsemblMetazoa" id="CLYHEMT013266.2">
    <property type="protein sequence ID" value="CLYHEMP013266.2"/>
    <property type="gene ID" value="CLYHEMG013266"/>
</dbReference>
<dbReference type="OrthoDB" id="3174329at2759"/>
<evidence type="ECO:0000256" key="3">
    <source>
        <dbReference type="ARBA" id="ARBA00022833"/>
    </source>
</evidence>
<dbReference type="AlphaFoldDB" id="A0A7M5WUD3"/>
<evidence type="ECO:0000259" key="6">
    <source>
        <dbReference type="PROSITE" id="PS50865"/>
    </source>
</evidence>
<dbReference type="PROSITE" id="PS50865">
    <property type="entry name" value="ZF_MYND_2"/>
    <property type="match status" value="1"/>
</dbReference>
<dbReference type="Proteomes" id="UP000594262">
    <property type="component" value="Unplaced"/>
</dbReference>
<dbReference type="Pfam" id="PF01753">
    <property type="entry name" value="zf-MYND"/>
    <property type="match status" value="1"/>
</dbReference>
<feature type="domain" description="MYND-type" evidence="6">
    <location>
        <begin position="108"/>
        <end position="144"/>
    </location>
</feature>
<keyword evidence="1" id="KW-0479">Metal-binding</keyword>
<name>A0A7M5WUD3_9CNID</name>
<accession>A0A7M5WUD3</accession>
<evidence type="ECO:0000256" key="1">
    <source>
        <dbReference type="ARBA" id="ARBA00022723"/>
    </source>
</evidence>
<dbReference type="Gene3D" id="6.10.140.2220">
    <property type="match status" value="1"/>
</dbReference>
<evidence type="ECO:0000256" key="2">
    <source>
        <dbReference type="ARBA" id="ARBA00022771"/>
    </source>
</evidence>
<keyword evidence="3" id="KW-0862">Zinc</keyword>
<feature type="region of interest" description="Disordered" evidence="5">
    <location>
        <begin position="1"/>
        <end position="25"/>
    </location>
</feature>
<evidence type="ECO:0000313" key="8">
    <source>
        <dbReference type="Proteomes" id="UP000594262"/>
    </source>
</evidence>
<keyword evidence="8" id="KW-1185">Reference proteome</keyword>
<evidence type="ECO:0000256" key="5">
    <source>
        <dbReference type="SAM" id="MobiDB-lite"/>
    </source>
</evidence>
<dbReference type="GO" id="GO:0008270">
    <property type="term" value="F:zinc ion binding"/>
    <property type="evidence" value="ECO:0007669"/>
    <property type="project" value="UniProtKB-KW"/>
</dbReference>
<dbReference type="SUPFAM" id="SSF144232">
    <property type="entry name" value="HIT/MYND zinc finger-like"/>
    <property type="match status" value="1"/>
</dbReference>
<sequence length="148" mass="17249">LRIYDSQPKHLTTLKRPSSGDSYHDIPLKRRFPASVSSPISTVYHHPSTIPSPNTRTSSFPRSQEVYYRKEEFFVCSPTNSKSPKTYQQQELKKTQPKELKTLKNHNCLSCGRPAQLLCSACRLVRYCSRKCQLDDWKEHLYQCNIKK</sequence>
<evidence type="ECO:0000256" key="4">
    <source>
        <dbReference type="PROSITE-ProRule" id="PRU00134"/>
    </source>
</evidence>